<comment type="caution">
    <text evidence="1">The sequence shown here is derived from an EMBL/GenBank/DDBJ whole genome shotgun (WGS) entry which is preliminary data.</text>
</comment>
<dbReference type="InterPro" id="IPR025591">
    <property type="entry name" value="RloB"/>
</dbReference>
<keyword evidence="2" id="KW-1185">Reference proteome</keyword>
<organism evidence="1 2">
    <name type="scientific">Aromatoleum toluolicum</name>
    <dbReference type="NCBI Taxonomy" id="90060"/>
    <lineage>
        <taxon>Bacteria</taxon>
        <taxon>Pseudomonadati</taxon>
        <taxon>Pseudomonadota</taxon>
        <taxon>Betaproteobacteria</taxon>
        <taxon>Rhodocyclales</taxon>
        <taxon>Rhodocyclaceae</taxon>
        <taxon>Aromatoleum</taxon>
    </lineage>
</organism>
<evidence type="ECO:0000313" key="1">
    <source>
        <dbReference type="EMBL" id="NMG00708.1"/>
    </source>
</evidence>
<dbReference type="EMBL" id="WTVS01000094">
    <property type="protein sequence ID" value="NMG00708.1"/>
    <property type="molecule type" value="Genomic_DNA"/>
</dbReference>
<dbReference type="RefSeq" id="WP_169143223.1">
    <property type="nucleotide sequence ID" value="NZ_WTVS01000094.1"/>
</dbReference>
<name>A0ABX1NMW9_9RHOO</name>
<proteinExistence type="predicted"/>
<sequence length="220" mass="24638">MKNKLPPAPSLTRRSCFVTPKVEIVIACEGKKTEPRYFSDCVAGYGAGLVRLRVLPVTGVPLTVVDAAIEEREKLVEKCRKSPNSFDACFRVWAVFDRDEHPGVSDALMRADEHRIDVAFSNPCFEIWPILHLEDYGAQSGRHAVQARLAALMPKYDHESGAVVDFPAIKDYFPIAYDRAHRHALARQAEDDPYGNPYTTVGELVLKIIQNGKGVFAKRR</sequence>
<evidence type="ECO:0000313" key="2">
    <source>
        <dbReference type="Proteomes" id="UP000634522"/>
    </source>
</evidence>
<dbReference type="Proteomes" id="UP000634522">
    <property type="component" value="Unassembled WGS sequence"/>
</dbReference>
<accession>A0ABX1NMW9</accession>
<dbReference type="Pfam" id="PF13707">
    <property type="entry name" value="RloB"/>
    <property type="match status" value="1"/>
</dbReference>
<gene>
    <name evidence="1" type="ORF">GPA27_25325</name>
</gene>
<reference evidence="1 2" key="1">
    <citation type="submission" date="2019-12" db="EMBL/GenBank/DDBJ databases">
        <title>Comparative genomics gives insights into the taxonomy of the Azoarcus-Aromatoleum group and reveals separate origins of nif in the plant-associated Azoarcus and non-plant-associated Aromatoleum sub-groups.</title>
        <authorList>
            <person name="Lafos M."/>
            <person name="Maluk M."/>
            <person name="Batista M."/>
            <person name="Junghare M."/>
            <person name="Carmona M."/>
            <person name="Faoro H."/>
            <person name="Cruz L.M."/>
            <person name="Battistoni F."/>
            <person name="De Souza E."/>
            <person name="Pedrosa F."/>
            <person name="Chen W.-M."/>
            <person name="Poole P.S."/>
            <person name="Dixon R.A."/>
            <person name="James E.K."/>
        </authorList>
    </citation>
    <scope>NUCLEOTIDE SEQUENCE [LARGE SCALE GENOMIC DNA]</scope>
    <source>
        <strain evidence="1 2">T</strain>
    </source>
</reference>
<protein>
    <recommendedName>
        <fullName evidence="3">RloB domain-containing protein</fullName>
    </recommendedName>
</protein>
<evidence type="ECO:0008006" key="3">
    <source>
        <dbReference type="Google" id="ProtNLM"/>
    </source>
</evidence>